<comment type="subcellular location">
    <subcellularLocation>
        <location evidence="1 6">Bacterial flagellum basal body</location>
    </subcellularLocation>
</comment>
<keyword evidence="9" id="KW-0969">Cilium</keyword>
<dbReference type="InterPro" id="IPR020013">
    <property type="entry name" value="Flagellar_FlgE/F/G"/>
</dbReference>
<evidence type="ECO:0000313" key="10">
    <source>
        <dbReference type="Proteomes" id="UP001288620"/>
    </source>
</evidence>
<feature type="domain" description="Flagellar basal-body/hook protein C-terminal" evidence="8">
    <location>
        <begin position="195"/>
        <end position="239"/>
    </location>
</feature>
<keyword evidence="3 6" id="KW-0975">Bacterial flagellum</keyword>
<name>A0ABU5LBP2_9GAMM</name>
<accession>A0ABU5LBP2</accession>
<dbReference type="PANTHER" id="PTHR30435">
    <property type="entry name" value="FLAGELLAR PROTEIN"/>
    <property type="match status" value="1"/>
</dbReference>
<dbReference type="PANTHER" id="PTHR30435:SF18">
    <property type="entry name" value="FLAGELLAR BASAL-BODY ROD PROTEIN FLGF"/>
    <property type="match status" value="1"/>
</dbReference>
<evidence type="ECO:0000256" key="2">
    <source>
        <dbReference type="ARBA" id="ARBA00009677"/>
    </source>
</evidence>
<dbReference type="RefSeq" id="WP_322541458.1">
    <property type="nucleotide sequence ID" value="NZ_JAOBTT010000001.1"/>
</dbReference>
<keyword evidence="9" id="KW-0966">Cell projection</keyword>
<evidence type="ECO:0000259" key="8">
    <source>
        <dbReference type="Pfam" id="PF06429"/>
    </source>
</evidence>
<keyword evidence="9" id="KW-0282">Flagellum</keyword>
<gene>
    <name evidence="9" type="ORF">N4G40_03455</name>
</gene>
<dbReference type="NCBIfam" id="NF009280">
    <property type="entry name" value="PRK12640.1"/>
    <property type="match status" value="1"/>
</dbReference>
<dbReference type="InterPro" id="IPR010930">
    <property type="entry name" value="Flg_bb/hook_C_dom"/>
</dbReference>
<feature type="domain" description="Flagellar basal body rod protein N-terminal" evidence="7">
    <location>
        <begin position="5"/>
        <end position="35"/>
    </location>
</feature>
<organism evidence="9 10">
    <name type="scientific">Pantoea eucrina</name>
    <dbReference type="NCBI Taxonomy" id="472693"/>
    <lineage>
        <taxon>Bacteria</taxon>
        <taxon>Pseudomonadati</taxon>
        <taxon>Pseudomonadota</taxon>
        <taxon>Gammaproteobacteria</taxon>
        <taxon>Enterobacterales</taxon>
        <taxon>Erwiniaceae</taxon>
        <taxon>Pantoea</taxon>
    </lineage>
</organism>
<reference evidence="10" key="1">
    <citation type="submission" date="2023-07" db="EMBL/GenBank/DDBJ databases">
        <title>Structural and functional analysis of rice phyllospheric bacteria for their antimicrobial properties and defense elicitation against blast disease.</title>
        <authorList>
            <person name="Sahu K.P."/>
            <person name="Asharani P."/>
            <person name="Kumar M."/>
            <person name="Reddy B."/>
            <person name="Kumar A."/>
        </authorList>
    </citation>
    <scope>NUCLEOTIDE SEQUENCE [LARGE SCALE GENOMIC DNA]</scope>
    <source>
        <strain evidence="10">OsEp_Plm_30P10</strain>
    </source>
</reference>
<comment type="caution">
    <text evidence="9">The sequence shown here is derived from an EMBL/GenBank/DDBJ whole genome shotgun (WGS) entry which is preliminary data.</text>
</comment>
<keyword evidence="10" id="KW-1185">Reference proteome</keyword>
<evidence type="ECO:0000256" key="1">
    <source>
        <dbReference type="ARBA" id="ARBA00004117"/>
    </source>
</evidence>
<evidence type="ECO:0000256" key="6">
    <source>
        <dbReference type="RuleBase" id="RU362116"/>
    </source>
</evidence>
<dbReference type="Proteomes" id="UP001288620">
    <property type="component" value="Unassembled WGS sequence"/>
</dbReference>
<dbReference type="Pfam" id="PF06429">
    <property type="entry name" value="Flg_bbr_C"/>
    <property type="match status" value="1"/>
</dbReference>
<dbReference type="NCBIfam" id="TIGR03506">
    <property type="entry name" value="FlgEFG_subfam"/>
    <property type="match status" value="1"/>
</dbReference>
<dbReference type="EMBL" id="JAOBTT010000001">
    <property type="protein sequence ID" value="MDZ7277340.1"/>
    <property type="molecule type" value="Genomic_DNA"/>
</dbReference>
<dbReference type="InterPro" id="IPR037925">
    <property type="entry name" value="FlgE/F/G-like"/>
</dbReference>
<evidence type="ECO:0000256" key="5">
    <source>
        <dbReference type="ARBA" id="ARBA00040228"/>
    </source>
</evidence>
<evidence type="ECO:0000259" key="7">
    <source>
        <dbReference type="Pfam" id="PF00460"/>
    </source>
</evidence>
<proteinExistence type="inferred from homology"/>
<comment type="subunit">
    <text evidence="4 6">The basal body constitutes a major portion of the flagellar organelle and consists of five rings (E,L,P,S, and M) mounted on a central rod. The rod consists of about 26 subunits of FlgG in the distal portion, and FlgB, FlgC and FlgF are thought to build up the proximal portion of the rod with about 6 subunits each.</text>
</comment>
<dbReference type="SUPFAM" id="SSF117143">
    <property type="entry name" value="Flagellar hook protein flgE"/>
    <property type="match status" value="1"/>
</dbReference>
<protein>
    <recommendedName>
        <fullName evidence="5 6">Flagellar basal-body rod protein FlgF</fullName>
    </recommendedName>
</protein>
<dbReference type="InterPro" id="IPR001444">
    <property type="entry name" value="Flag_bb_rod_N"/>
</dbReference>
<evidence type="ECO:0000256" key="3">
    <source>
        <dbReference type="ARBA" id="ARBA00023143"/>
    </source>
</evidence>
<comment type="similarity">
    <text evidence="2 6">Belongs to the flagella basal body rod proteins family.</text>
</comment>
<evidence type="ECO:0000313" key="9">
    <source>
        <dbReference type="EMBL" id="MDZ7277340.1"/>
    </source>
</evidence>
<evidence type="ECO:0000256" key="4">
    <source>
        <dbReference type="ARBA" id="ARBA00038560"/>
    </source>
</evidence>
<sequence>MDRLIYTAVSGANRSLVQQRIHANNLANASTQGFRADLERATATAVVGAGYDSRHLVSSENGGINMAWGALQETGRELDIAVQGEGLIAVRDGRRESYTRNGHIDIDDMGNLSIGGKPLLGEDGPIQLPPFSQLAIGNDGTITVIPEDGNVAAAQDVARIKLVSLPASQLRKNNDGWLVGNRAITAPSEAVQIVSEHLEASNVSAMNEMVQTLSLSRQFEAQIKMMKAADTLAQSGNRLLRAS</sequence>
<dbReference type="Pfam" id="PF00460">
    <property type="entry name" value="Flg_bb_rod"/>
    <property type="match status" value="1"/>
</dbReference>